<keyword evidence="7" id="KW-0175">Coiled coil</keyword>
<accession>A0A409X9T0</accession>
<feature type="repeat" description="TPR" evidence="6">
    <location>
        <begin position="494"/>
        <end position="527"/>
    </location>
</feature>
<dbReference type="GO" id="GO:0005778">
    <property type="term" value="C:peroxisomal membrane"/>
    <property type="evidence" value="ECO:0007669"/>
    <property type="project" value="TreeGrafter"/>
</dbReference>
<feature type="region of interest" description="Disordered" evidence="8">
    <location>
        <begin position="130"/>
        <end position="149"/>
    </location>
</feature>
<evidence type="ECO:0000313" key="9">
    <source>
        <dbReference type="EMBL" id="PPQ87477.1"/>
    </source>
</evidence>
<keyword evidence="4" id="KW-0677">Repeat</keyword>
<feature type="coiled-coil region" evidence="7">
    <location>
        <begin position="216"/>
        <end position="243"/>
    </location>
</feature>
<dbReference type="InterPro" id="IPR024111">
    <property type="entry name" value="PEX5/PEX5L"/>
</dbReference>
<dbReference type="EMBL" id="NHYD01002281">
    <property type="protein sequence ID" value="PPQ87477.1"/>
    <property type="molecule type" value="Genomic_DNA"/>
</dbReference>
<dbReference type="GO" id="GO:0016560">
    <property type="term" value="P:protein import into peroxisome matrix, docking"/>
    <property type="evidence" value="ECO:0007669"/>
    <property type="project" value="TreeGrafter"/>
</dbReference>
<organism evidence="9 10">
    <name type="scientific">Psilocybe cyanescens</name>
    <dbReference type="NCBI Taxonomy" id="93625"/>
    <lineage>
        <taxon>Eukaryota</taxon>
        <taxon>Fungi</taxon>
        <taxon>Dikarya</taxon>
        <taxon>Basidiomycota</taxon>
        <taxon>Agaricomycotina</taxon>
        <taxon>Agaricomycetes</taxon>
        <taxon>Agaricomycetidae</taxon>
        <taxon>Agaricales</taxon>
        <taxon>Agaricineae</taxon>
        <taxon>Strophariaceae</taxon>
        <taxon>Psilocybe</taxon>
    </lineage>
</organism>
<feature type="repeat" description="TPR" evidence="6">
    <location>
        <begin position="528"/>
        <end position="561"/>
    </location>
</feature>
<comment type="subcellular location">
    <subcellularLocation>
        <location evidence="1">Cytoplasm</location>
    </subcellularLocation>
</comment>
<dbReference type="OrthoDB" id="10006023at2759"/>
<evidence type="ECO:0000256" key="4">
    <source>
        <dbReference type="ARBA" id="ARBA00022737"/>
    </source>
</evidence>
<dbReference type="GO" id="GO:0005829">
    <property type="term" value="C:cytosol"/>
    <property type="evidence" value="ECO:0007669"/>
    <property type="project" value="TreeGrafter"/>
</dbReference>
<dbReference type="SMART" id="SM00028">
    <property type="entry name" value="TPR"/>
    <property type="match status" value="3"/>
</dbReference>
<evidence type="ECO:0000256" key="7">
    <source>
        <dbReference type="SAM" id="Coils"/>
    </source>
</evidence>
<keyword evidence="5 6" id="KW-0802">TPR repeat</keyword>
<dbReference type="PANTHER" id="PTHR10130">
    <property type="entry name" value="PEROXISOMAL TARGETING SIGNAL 1 RECEPTOR PEX5"/>
    <property type="match status" value="1"/>
</dbReference>
<proteinExistence type="inferred from homology"/>
<sequence length="641" mass="71008">MSFQGLISGSECAVPSNPLSQILKHTEGDRSLQQDRLSGPSTSRLHQLPGSSSSVQVNEQDMALARQFFEGSSHGMASGLSMQYPTDLARMTEMNTRPGMNEAWALEQQQQMRAYEGSANAAWAAEFGNAPQTNSSTPPIQQGIPGRPEYQQRPSYMQPMYGNSMPMGMGMYGLNGPTMQYGMNPNITIADQGKGKAREADFEAAFAQIAESLGPKEAQTSRIEEVDDTVAALEEALKNATLKAEEDGEYGTDFQKVWDQLQNSDLPPPKEDIGKWEAEFSQLMNAQRDELEDYGTNMQKAWEGGVGNYEDTFDQTIKFDGEGIPLLGDYSFEPNNKYLDPSSSRSLLDDAKAMLENNGSLSEAALMLEAAIQQGELGEGGYEAWVLLGETRNMDEREDAGMRALLQGVRKAEEGGTPGAGMLSLAISFTNESYDRASHTMLMRWFRARYPDVQIAEETVRAISTNASWDTHNRITDLFLDLARSQHGKDQMDPELQIALGVLFYTNAEYERAQDCFVAALNVRPKDYLLWNRLGSSLSNGNKPEEALGAYREALQLRPTYTRAIYNVGVACLNIGADREAAEHFLSALSLQESTSGDTSDQLWFTLRRAFLSMKRTDLADLAKPEAKSSLEIFRREGFDF</sequence>
<comment type="similarity">
    <text evidence="2">Belongs to the peroxisomal targeting signal receptor family.</text>
</comment>
<comment type="caution">
    <text evidence="9">The sequence shown here is derived from an EMBL/GenBank/DDBJ whole genome shotgun (WGS) entry which is preliminary data.</text>
</comment>
<dbReference type="GO" id="GO:0005052">
    <property type="term" value="F:peroxisome matrix targeting signal-1 binding"/>
    <property type="evidence" value="ECO:0007669"/>
    <property type="project" value="TreeGrafter"/>
</dbReference>
<evidence type="ECO:0000256" key="3">
    <source>
        <dbReference type="ARBA" id="ARBA00022490"/>
    </source>
</evidence>
<dbReference type="PANTHER" id="PTHR10130:SF9">
    <property type="entry name" value="PEROXISOMAL TARGETING SIGNAL RECEPTOR"/>
    <property type="match status" value="1"/>
</dbReference>
<dbReference type="InterPro" id="IPR011990">
    <property type="entry name" value="TPR-like_helical_dom_sf"/>
</dbReference>
<evidence type="ECO:0000256" key="6">
    <source>
        <dbReference type="PROSITE-ProRule" id="PRU00339"/>
    </source>
</evidence>
<dbReference type="PROSITE" id="PS50005">
    <property type="entry name" value="TPR"/>
    <property type="match status" value="2"/>
</dbReference>
<protein>
    <submittedName>
        <fullName evidence="9">Uncharacterized protein</fullName>
    </submittedName>
</protein>
<evidence type="ECO:0000313" key="10">
    <source>
        <dbReference type="Proteomes" id="UP000283269"/>
    </source>
</evidence>
<name>A0A409X9T0_PSICY</name>
<gene>
    <name evidence="9" type="ORF">CVT25_008213</name>
</gene>
<feature type="compositionally biased region" description="Basic and acidic residues" evidence="8">
    <location>
        <begin position="24"/>
        <end position="33"/>
    </location>
</feature>
<dbReference type="SUPFAM" id="SSF48452">
    <property type="entry name" value="TPR-like"/>
    <property type="match status" value="1"/>
</dbReference>
<dbReference type="STRING" id="93625.A0A409X9T0"/>
<evidence type="ECO:0000256" key="1">
    <source>
        <dbReference type="ARBA" id="ARBA00004496"/>
    </source>
</evidence>
<reference evidence="9 10" key="1">
    <citation type="journal article" date="2018" name="Evol. Lett.">
        <title>Horizontal gene cluster transfer increased hallucinogenic mushroom diversity.</title>
        <authorList>
            <person name="Reynolds H.T."/>
            <person name="Vijayakumar V."/>
            <person name="Gluck-Thaler E."/>
            <person name="Korotkin H.B."/>
            <person name="Matheny P.B."/>
            <person name="Slot J.C."/>
        </authorList>
    </citation>
    <scope>NUCLEOTIDE SEQUENCE [LARGE SCALE GENOMIC DNA]</scope>
    <source>
        <strain evidence="9 10">2631</strain>
    </source>
</reference>
<feature type="compositionally biased region" description="Polar residues" evidence="8">
    <location>
        <begin position="131"/>
        <end position="140"/>
    </location>
</feature>
<feature type="region of interest" description="Disordered" evidence="8">
    <location>
        <begin position="1"/>
        <end position="55"/>
    </location>
</feature>
<feature type="compositionally biased region" description="Polar residues" evidence="8">
    <location>
        <begin position="34"/>
        <end position="55"/>
    </location>
</feature>
<dbReference type="FunCoup" id="A0A409X9T0">
    <property type="interactions" value="84"/>
</dbReference>
<dbReference type="Pfam" id="PF13432">
    <property type="entry name" value="TPR_16"/>
    <property type="match status" value="1"/>
</dbReference>
<evidence type="ECO:0000256" key="8">
    <source>
        <dbReference type="SAM" id="MobiDB-lite"/>
    </source>
</evidence>
<evidence type="ECO:0000256" key="2">
    <source>
        <dbReference type="ARBA" id="ARBA00005348"/>
    </source>
</evidence>
<dbReference type="Gene3D" id="1.25.40.10">
    <property type="entry name" value="Tetratricopeptide repeat domain"/>
    <property type="match status" value="1"/>
</dbReference>
<evidence type="ECO:0000256" key="5">
    <source>
        <dbReference type="ARBA" id="ARBA00022803"/>
    </source>
</evidence>
<keyword evidence="3" id="KW-0963">Cytoplasm</keyword>
<dbReference type="AlphaFoldDB" id="A0A409X9T0"/>
<dbReference type="InParanoid" id="A0A409X9T0"/>
<dbReference type="InterPro" id="IPR019734">
    <property type="entry name" value="TPR_rpt"/>
</dbReference>
<dbReference type="Proteomes" id="UP000283269">
    <property type="component" value="Unassembled WGS sequence"/>
</dbReference>
<keyword evidence="10" id="KW-1185">Reference proteome</keyword>